<dbReference type="Pfam" id="PF01740">
    <property type="entry name" value="STAS"/>
    <property type="match status" value="1"/>
</dbReference>
<dbReference type="PROSITE" id="PS50801">
    <property type="entry name" value="STAS"/>
    <property type="match status" value="1"/>
</dbReference>
<dbReference type="AlphaFoldDB" id="A0A9N9MUH3"/>
<dbReference type="SUPFAM" id="SSF52091">
    <property type="entry name" value="SpoIIaa-like"/>
    <property type="match status" value="1"/>
</dbReference>
<name>A0A9N9MUH3_9CUCU</name>
<evidence type="ECO:0000256" key="5">
    <source>
        <dbReference type="SAM" id="Phobius"/>
    </source>
</evidence>
<keyword evidence="3 5" id="KW-1133">Transmembrane helix</keyword>
<feature type="domain" description="STAS" evidence="6">
    <location>
        <begin position="402"/>
        <end position="475"/>
    </location>
</feature>
<dbReference type="OrthoDB" id="288203at2759"/>
<evidence type="ECO:0000256" key="1">
    <source>
        <dbReference type="ARBA" id="ARBA00004141"/>
    </source>
</evidence>
<feature type="transmembrane region" description="Helical" evidence="5">
    <location>
        <begin position="258"/>
        <end position="275"/>
    </location>
</feature>
<feature type="transmembrane region" description="Helical" evidence="5">
    <location>
        <begin position="322"/>
        <end position="344"/>
    </location>
</feature>
<proteinExistence type="predicted"/>
<dbReference type="CDD" id="cd07042">
    <property type="entry name" value="STAS_SulP_like_sulfate_transporter"/>
    <property type="match status" value="1"/>
</dbReference>
<accession>A0A9N9MUH3</accession>
<protein>
    <recommendedName>
        <fullName evidence="6">STAS domain-containing protein</fullName>
    </recommendedName>
</protein>
<dbReference type="PANTHER" id="PTHR11814">
    <property type="entry name" value="SULFATE TRANSPORTER"/>
    <property type="match status" value="1"/>
</dbReference>
<dbReference type="InterPro" id="IPR036513">
    <property type="entry name" value="STAS_dom_sf"/>
</dbReference>
<dbReference type="InterPro" id="IPR011547">
    <property type="entry name" value="SLC26A/SulP_dom"/>
</dbReference>
<reference evidence="7" key="1">
    <citation type="submission" date="2022-01" db="EMBL/GenBank/DDBJ databases">
        <authorList>
            <person name="King R."/>
        </authorList>
    </citation>
    <scope>NUCLEOTIDE SEQUENCE</scope>
</reference>
<keyword evidence="4 5" id="KW-0472">Membrane</keyword>
<evidence type="ECO:0000259" key="6">
    <source>
        <dbReference type="PROSITE" id="PS50801"/>
    </source>
</evidence>
<dbReference type="Gene3D" id="3.30.750.24">
    <property type="entry name" value="STAS domain"/>
    <property type="match status" value="1"/>
</dbReference>
<evidence type="ECO:0000256" key="4">
    <source>
        <dbReference type="ARBA" id="ARBA00023136"/>
    </source>
</evidence>
<feature type="transmembrane region" description="Helical" evidence="5">
    <location>
        <begin position="156"/>
        <end position="179"/>
    </location>
</feature>
<feature type="transmembrane region" description="Helical" evidence="5">
    <location>
        <begin position="356"/>
        <end position="383"/>
    </location>
</feature>
<comment type="subcellular location">
    <subcellularLocation>
        <location evidence="1">Membrane</location>
        <topology evidence="1">Multi-pass membrane protein</topology>
    </subcellularLocation>
</comment>
<feature type="transmembrane region" description="Helical" evidence="5">
    <location>
        <begin position="6"/>
        <end position="27"/>
    </location>
</feature>
<keyword evidence="8" id="KW-1185">Reference proteome</keyword>
<sequence length="518" mass="56490">MGGMTYFVFGGCKDINMGPTAIIALFIQKSVTTMGPAGSVLICFISGLFIFLAGVLHLGFLVEFFSVPVISGFTTAAALSIACSQLKPLFGLKGSAGSFLKAWEELFEHIGQIRKWDAVLGFVSMALLFGFREIKVFGSLKHKPEWSRKRNMIGKCIFFISLAGNAMAVIGGTSIAYVADKSYNATPFLLTGSVARGLPNFTLPPFSTTWNGTYFSFQDMLSQYGTLIVFCPMVAFLEHIAIVKAFTKGKTIDATQELLALGIGNMAGSLVQSMPVTGSFTRTAVNNASGVKTTAGGLFTCCMLVISLVLLTGVFKYIPKATLAAVIMVSMYYLCEFHAVLVMWKTKKLDLIPYFATLVCSLLISLEYGIIIGIGVNVLFILYDNARPKLYFERTIVGDHTVYIIRPKGGLHFTSAEYLREQVLSRCQQERSIVVIDGEFVRNIDGTIAIGFGNLLDELQLRNQSIVFWNFNKAVIDVCTGDNRKMAEYFMSGSLEKAVKGSASRRLSATSLSIVGDS</sequence>
<dbReference type="EMBL" id="OU892280">
    <property type="protein sequence ID" value="CAG9767317.1"/>
    <property type="molecule type" value="Genomic_DNA"/>
</dbReference>
<evidence type="ECO:0000256" key="2">
    <source>
        <dbReference type="ARBA" id="ARBA00022692"/>
    </source>
</evidence>
<feature type="transmembrane region" description="Helical" evidence="5">
    <location>
        <begin position="39"/>
        <end position="58"/>
    </location>
</feature>
<gene>
    <name evidence="7" type="ORF">CEUTPL_LOCUS7880</name>
</gene>
<dbReference type="Proteomes" id="UP001152799">
    <property type="component" value="Chromosome 4"/>
</dbReference>
<evidence type="ECO:0000313" key="8">
    <source>
        <dbReference type="Proteomes" id="UP001152799"/>
    </source>
</evidence>
<evidence type="ECO:0000313" key="7">
    <source>
        <dbReference type="EMBL" id="CAG9767317.1"/>
    </source>
</evidence>
<dbReference type="InterPro" id="IPR002645">
    <property type="entry name" value="STAS_dom"/>
</dbReference>
<keyword evidence="2 5" id="KW-0812">Transmembrane</keyword>
<evidence type="ECO:0000256" key="3">
    <source>
        <dbReference type="ARBA" id="ARBA00022989"/>
    </source>
</evidence>
<feature type="transmembrane region" description="Helical" evidence="5">
    <location>
        <begin position="64"/>
        <end position="83"/>
    </location>
</feature>
<organism evidence="7 8">
    <name type="scientific">Ceutorhynchus assimilis</name>
    <name type="common">cabbage seed weevil</name>
    <dbReference type="NCBI Taxonomy" id="467358"/>
    <lineage>
        <taxon>Eukaryota</taxon>
        <taxon>Metazoa</taxon>
        <taxon>Ecdysozoa</taxon>
        <taxon>Arthropoda</taxon>
        <taxon>Hexapoda</taxon>
        <taxon>Insecta</taxon>
        <taxon>Pterygota</taxon>
        <taxon>Neoptera</taxon>
        <taxon>Endopterygota</taxon>
        <taxon>Coleoptera</taxon>
        <taxon>Polyphaga</taxon>
        <taxon>Cucujiformia</taxon>
        <taxon>Curculionidae</taxon>
        <taxon>Ceutorhynchinae</taxon>
        <taxon>Ceutorhynchus</taxon>
    </lineage>
</organism>
<feature type="transmembrane region" description="Helical" evidence="5">
    <location>
        <begin position="295"/>
        <end position="315"/>
    </location>
</feature>
<feature type="transmembrane region" description="Helical" evidence="5">
    <location>
        <begin position="224"/>
        <end position="246"/>
    </location>
</feature>
<dbReference type="GO" id="GO:0055085">
    <property type="term" value="P:transmembrane transport"/>
    <property type="evidence" value="ECO:0007669"/>
    <property type="project" value="InterPro"/>
</dbReference>
<dbReference type="InterPro" id="IPR001902">
    <property type="entry name" value="SLC26A/SulP_fam"/>
</dbReference>
<dbReference type="Pfam" id="PF00916">
    <property type="entry name" value="Sulfate_transp"/>
    <property type="match status" value="1"/>
</dbReference>
<dbReference type="GO" id="GO:0016020">
    <property type="term" value="C:membrane"/>
    <property type="evidence" value="ECO:0007669"/>
    <property type="project" value="UniProtKB-SubCell"/>
</dbReference>